<keyword evidence="4" id="KW-1133">Transmembrane helix</keyword>
<dbReference type="InterPro" id="IPR007248">
    <property type="entry name" value="Mpv17_PMP22"/>
</dbReference>
<gene>
    <name evidence="7" type="ORF">FisN_9Lh016</name>
</gene>
<reference evidence="7 8" key="1">
    <citation type="journal article" date="2015" name="Plant Cell">
        <title>Oil accumulation by the oleaginous diatom Fistulifera solaris as revealed by the genome and transcriptome.</title>
        <authorList>
            <person name="Tanaka T."/>
            <person name="Maeda Y."/>
            <person name="Veluchamy A."/>
            <person name="Tanaka M."/>
            <person name="Abida H."/>
            <person name="Marechal E."/>
            <person name="Bowler C."/>
            <person name="Muto M."/>
            <person name="Sunaga Y."/>
            <person name="Tanaka M."/>
            <person name="Yoshino T."/>
            <person name="Taniguchi T."/>
            <person name="Fukuda Y."/>
            <person name="Nemoto M."/>
            <person name="Matsumoto M."/>
            <person name="Wong P.S."/>
            <person name="Aburatani S."/>
            <person name="Fujibuchi W."/>
        </authorList>
    </citation>
    <scope>NUCLEOTIDE SEQUENCE [LARGE SCALE GENOMIC DNA]</scope>
    <source>
        <strain evidence="7 8">JPCC DA0580</strain>
    </source>
</reference>
<proteinExistence type="inferred from homology"/>
<evidence type="ECO:0000313" key="8">
    <source>
        <dbReference type="Proteomes" id="UP000198406"/>
    </source>
</evidence>
<comment type="similarity">
    <text evidence="2 6">Belongs to the peroxisomal membrane protein PXMP2/4 family.</text>
</comment>
<dbReference type="InParanoid" id="A0A1Z5JHC7"/>
<organism evidence="7 8">
    <name type="scientific">Fistulifera solaris</name>
    <name type="common">Oleaginous diatom</name>
    <dbReference type="NCBI Taxonomy" id="1519565"/>
    <lineage>
        <taxon>Eukaryota</taxon>
        <taxon>Sar</taxon>
        <taxon>Stramenopiles</taxon>
        <taxon>Ochrophyta</taxon>
        <taxon>Bacillariophyta</taxon>
        <taxon>Bacillariophyceae</taxon>
        <taxon>Bacillariophycidae</taxon>
        <taxon>Naviculales</taxon>
        <taxon>Naviculaceae</taxon>
        <taxon>Fistulifera</taxon>
    </lineage>
</organism>
<dbReference type="PANTHER" id="PTHR11266">
    <property type="entry name" value="PEROXISOMAL MEMBRANE PROTEIN 2, PXMP2 MPV17"/>
    <property type="match status" value="1"/>
</dbReference>
<evidence type="ECO:0000256" key="1">
    <source>
        <dbReference type="ARBA" id="ARBA00004141"/>
    </source>
</evidence>
<name>A0A1Z5JHC7_FISSO</name>
<dbReference type="PANTHER" id="PTHR11266:SF80">
    <property type="entry name" value="PEROXISOMAL MEMBRANE PROTEIN 2"/>
    <property type="match status" value="1"/>
</dbReference>
<keyword evidence="8" id="KW-1185">Reference proteome</keyword>
<dbReference type="EMBL" id="BDSP01000064">
    <property type="protein sequence ID" value="GAX13394.1"/>
    <property type="molecule type" value="Genomic_DNA"/>
</dbReference>
<protein>
    <recommendedName>
        <fullName evidence="9">Protein Mpv17</fullName>
    </recommendedName>
</protein>
<keyword evidence="3" id="KW-0812">Transmembrane</keyword>
<dbReference type="Proteomes" id="UP000198406">
    <property type="component" value="Unassembled WGS sequence"/>
</dbReference>
<evidence type="ECO:0000256" key="2">
    <source>
        <dbReference type="ARBA" id="ARBA00006824"/>
    </source>
</evidence>
<keyword evidence="5" id="KW-0472">Membrane</keyword>
<dbReference type="Pfam" id="PF04117">
    <property type="entry name" value="Mpv17_PMP22"/>
    <property type="match status" value="1"/>
</dbReference>
<evidence type="ECO:0000256" key="6">
    <source>
        <dbReference type="RuleBase" id="RU363053"/>
    </source>
</evidence>
<evidence type="ECO:0008006" key="9">
    <source>
        <dbReference type="Google" id="ProtNLM"/>
    </source>
</evidence>
<evidence type="ECO:0000256" key="4">
    <source>
        <dbReference type="ARBA" id="ARBA00022989"/>
    </source>
</evidence>
<comment type="caution">
    <text evidence="7">The sequence shown here is derived from an EMBL/GenBank/DDBJ whole genome shotgun (WGS) entry which is preliminary data.</text>
</comment>
<sequence length="290" mass="32695">MIQKHHKKSQQPILSAVYVERRISSIELRQQNKQPKFPFLYLIGSTGLLSVLSKWTDLVSTWQERSQWLSFFALLGSLSRVPLGALLQTYTLWLTTQPLLTKSITSAVMGCVGDAVAQRWEHHPIYSKRRGLAAMVEGLLWSGPLMHRAYSLFEHILPVGNNMGFALIHVLLDSLLLDSVFVTSAFWITGLLEGFSFKQLRQQYQRDIGGTLKASWLTSLFLLPVEVVCFRYLPVTYRVLAVNVLDIVWDTVISFMSHKTRGKELTSTTTDELSLQSPILSPSDAALAIS</sequence>
<dbReference type="OrthoDB" id="196537at2759"/>
<comment type="subcellular location">
    <subcellularLocation>
        <location evidence="1">Membrane</location>
        <topology evidence="1">Multi-pass membrane protein</topology>
    </subcellularLocation>
</comment>
<dbReference type="GO" id="GO:0016020">
    <property type="term" value="C:membrane"/>
    <property type="evidence" value="ECO:0007669"/>
    <property type="project" value="UniProtKB-SubCell"/>
</dbReference>
<evidence type="ECO:0000256" key="3">
    <source>
        <dbReference type="ARBA" id="ARBA00022692"/>
    </source>
</evidence>
<evidence type="ECO:0000313" key="7">
    <source>
        <dbReference type="EMBL" id="GAX13394.1"/>
    </source>
</evidence>
<dbReference type="GO" id="GO:0005737">
    <property type="term" value="C:cytoplasm"/>
    <property type="evidence" value="ECO:0007669"/>
    <property type="project" value="TreeGrafter"/>
</dbReference>
<dbReference type="AlphaFoldDB" id="A0A1Z5JHC7"/>
<evidence type="ECO:0000256" key="5">
    <source>
        <dbReference type="ARBA" id="ARBA00023136"/>
    </source>
</evidence>
<accession>A0A1Z5JHC7</accession>